<evidence type="ECO:0000256" key="1">
    <source>
        <dbReference type="SAM" id="MobiDB-lite"/>
    </source>
</evidence>
<dbReference type="Proteomes" id="UP000007755">
    <property type="component" value="Unassembled WGS sequence"/>
</dbReference>
<reference evidence="2" key="1">
    <citation type="submission" date="2011-02" db="EMBL/GenBank/DDBJ databases">
        <title>The genome of the leaf-cutting ant Acromyrmex echinatior suggests key adaptations to social evolution and fungus farming.</title>
        <authorList>
            <person name="Nygaard S."/>
            <person name="Zhang G."/>
        </authorList>
    </citation>
    <scope>NUCLEOTIDE SEQUENCE</scope>
</reference>
<dbReference type="EMBL" id="GL887870">
    <property type="protein sequence ID" value="EGI69751.1"/>
    <property type="molecule type" value="Genomic_DNA"/>
</dbReference>
<sequence length="118" mass="13496">MEELSRAQFLRLSEAEKREYLKVLLGDEENESLVSSDSEDDEWLPADNLDLEVSDNEQESDYEAEFQEDVGSDEESVNEEAAEEENERESESEEENEDEAAATSQIKCQTNKMAYVSN</sequence>
<accession>F4W7R9</accession>
<feature type="region of interest" description="Disordered" evidence="1">
    <location>
        <begin position="27"/>
        <end position="118"/>
    </location>
</feature>
<keyword evidence="3" id="KW-1185">Reference proteome</keyword>
<feature type="compositionally biased region" description="Acidic residues" evidence="1">
    <location>
        <begin position="27"/>
        <end position="100"/>
    </location>
</feature>
<name>F4W7R9_ACREC</name>
<protein>
    <submittedName>
        <fullName evidence="2">Uncharacterized protein</fullName>
    </submittedName>
</protein>
<dbReference type="AlphaFoldDB" id="F4W7R9"/>
<organism evidence="3">
    <name type="scientific">Acromyrmex echinatior</name>
    <name type="common">Panamanian leafcutter ant</name>
    <name type="synonym">Acromyrmex octospinosus echinatior</name>
    <dbReference type="NCBI Taxonomy" id="103372"/>
    <lineage>
        <taxon>Eukaryota</taxon>
        <taxon>Metazoa</taxon>
        <taxon>Ecdysozoa</taxon>
        <taxon>Arthropoda</taxon>
        <taxon>Hexapoda</taxon>
        <taxon>Insecta</taxon>
        <taxon>Pterygota</taxon>
        <taxon>Neoptera</taxon>
        <taxon>Endopterygota</taxon>
        <taxon>Hymenoptera</taxon>
        <taxon>Apocrita</taxon>
        <taxon>Aculeata</taxon>
        <taxon>Formicoidea</taxon>
        <taxon>Formicidae</taxon>
        <taxon>Myrmicinae</taxon>
        <taxon>Acromyrmex</taxon>
    </lineage>
</organism>
<evidence type="ECO:0000313" key="2">
    <source>
        <dbReference type="EMBL" id="EGI69751.1"/>
    </source>
</evidence>
<proteinExistence type="predicted"/>
<gene>
    <name evidence="2" type="ORF">G5I_01489</name>
</gene>
<feature type="compositionally biased region" description="Polar residues" evidence="1">
    <location>
        <begin position="103"/>
        <end position="118"/>
    </location>
</feature>
<dbReference type="InParanoid" id="F4W7R9"/>
<evidence type="ECO:0000313" key="3">
    <source>
        <dbReference type="Proteomes" id="UP000007755"/>
    </source>
</evidence>
<dbReference type="OrthoDB" id="7693791at2759"/>